<dbReference type="EMBL" id="MNCJ02000332">
    <property type="protein sequence ID" value="KAF5754654.1"/>
    <property type="molecule type" value="Genomic_DNA"/>
</dbReference>
<name>A0A9K3DH96_HELAN</name>
<dbReference type="Proteomes" id="UP000215914">
    <property type="component" value="Unassembled WGS sequence"/>
</dbReference>
<dbReference type="Gramene" id="mRNA:HanXRQr2_Chr17g0793701">
    <property type="protein sequence ID" value="CDS:HanXRQr2_Chr17g0793701.1"/>
    <property type="gene ID" value="HanXRQr2_Chr17g0793701"/>
</dbReference>
<gene>
    <name evidence="1" type="ORF">HanXRQr2_Chr17g0793701</name>
</gene>
<accession>A0A9K3DH96</accession>
<dbReference type="AlphaFoldDB" id="A0A9K3DH96"/>
<proteinExistence type="predicted"/>
<evidence type="ECO:0000313" key="2">
    <source>
        <dbReference type="Proteomes" id="UP000215914"/>
    </source>
</evidence>
<organism evidence="1 2">
    <name type="scientific">Helianthus annuus</name>
    <name type="common">Common sunflower</name>
    <dbReference type="NCBI Taxonomy" id="4232"/>
    <lineage>
        <taxon>Eukaryota</taxon>
        <taxon>Viridiplantae</taxon>
        <taxon>Streptophyta</taxon>
        <taxon>Embryophyta</taxon>
        <taxon>Tracheophyta</taxon>
        <taxon>Spermatophyta</taxon>
        <taxon>Magnoliopsida</taxon>
        <taxon>eudicotyledons</taxon>
        <taxon>Gunneridae</taxon>
        <taxon>Pentapetalae</taxon>
        <taxon>asterids</taxon>
        <taxon>campanulids</taxon>
        <taxon>Asterales</taxon>
        <taxon>Asteraceae</taxon>
        <taxon>Asteroideae</taxon>
        <taxon>Heliantheae alliance</taxon>
        <taxon>Heliantheae</taxon>
        <taxon>Helianthus</taxon>
    </lineage>
</organism>
<sequence length="62" mass="7271">MRGLPEPPGKSQKLDPNHLELFTGVVIFIRLPDRWFINDLVLQRSVSVSVWLRLNHTVCRFQ</sequence>
<comment type="caution">
    <text evidence="1">The sequence shown here is derived from an EMBL/GenBank/DDBJ whole genome shotgun (WGS) entry which is preliminary data.</text>
</comment>
<protein>
    <submittedName>
        <fullName evidence="1">Uncharacterized protein</fullName>
    </submittedName>
</protein>
<reference evidence="1" key="1">
    <citation type="journal article" date="2017" name="Nature">
        <title>The sunflower genome provides insights into oil metabolism, flowering and Asterid evolution.</title>
        <authorList>
            <person name="Badouin H."/>
            <person name="Gouzy J."/>
            <person name="Grassa C.J."/>
            <person name="Murat F."/>
            <person name="Staton S.E."/>
            <person name="Cottret L."/>
            <person name="Lelandais-Briere C."/>
            <person name="Owens G.L."/>
            <person name="Carrere S."/>
            <person name="Mayjonade B."/>
            <person name="Legrand L."/>
            <person name="Gill N."/>
            <person name="Kane N.C."/>
            <person name="Bowers J.E."/>
            <person name="Hubner S."/>
            <person name="Bellec A."/>
            <person name="Berard A."/>
            <person name="Berges H."/>
            <person name="Blanchet N."/>
            <person name="Boniface M.C."/>
            <person name="Brunel D."/>
            <person name="Catrice O."/>
            <person name="Chaidir N."/>
            <person name="Claudel C."/>
            <person name="Donnadieu C."/>
            <person name="Faraut T."/>
            <person name="Fievet G."/>
            <person name="Helmstetter N."/>
            <person name="King M."/>
            <person name="Knapp S.J."/>
            <person name="Lai Z."/>
            <person name="Le Paslier M.C."/>
            <person name="Lippi Y."/>
            <person name="Lorenzon L."/>
            <person name="Mandel J.R."/>
            <person name="Marage G."/>
            <person name="Marchand G."/>
            <person name="Marquand E."/>
            <person name="Bret-Mestries E."/>
            <person name="Morien E."/>
            <person name="Nambeesan S."/>
            <person name="Nguyen T."/>
            <person name="Pegot-Espagnet P."/>
            <person name="Pouilly N."/>
            <person name="Raftis F."/>
            <person name="Sallet E."/>
            <person name="Schiex T."/>
            <person name="Thomas J."/>
            <person name="Vandecasteele C."/>
            <person name="Vares D."/>
            <person name="Vear F."/>
            <person name="Vautrin S."/>
            <person name="Crespi M."/>
            <person name="Mangin B."/>
            <person name="Burke J.M."/>
            <person name="Salse J."/>
            <person name="Munos S."/>
            <person name="Vincourt P."/>
            <person name="Rieseberg L.H."/>
            <person name="Langlade N.B."/>
        </authorList>
    </citation>
    <scope>NUCLEOTIDE SEQUENCE</scope>
    <source>
        <tissue evidence="1">Leaves</tissue>
    </source>
</reference>
<evidence type="ECO:0000313" key="1">
    <source>
        <dbReference type="EMBL" id="KAF5754654.1"/>
    </source>
</evidence>
<keyword evidence="2" id="KW-1185">Reference proteome</keyword>
<reference evidence="1" key="2">
    <citation type="submission" date="2020-06" db="EMBL/GenBank/DDBJ databases">
        <title>Helianthus annuus Genome sequencing and assembly Release 2.</title>
        <authorList>
            <person name="Gouzy J."/>
            <person name="Langlade N."/>
            <person name="Munos S."/>
        </authorList>
    </citation>
    <scope>NUCLEOTIDE SEQUENCE</scope>
    <source>
        <tissue evidence="1">Leaves</tissue>
    </source>
</reference>